<protein>
    <submittedName>
        <fullName evidence="1">Uncharacterized protein</fullName>
    </submittedName>
</protein>
<organism evidence="1 2">
    <name type="scientific">Caerostris darwini</name>
    <dbReference type="NCBI Taxonomy" id="1538125"/>
    <lineage>
        <taxon>Eukaryota</taxon>
        <taxon>Metazoa</taxon>
        <taxon>Ecdysozoa</taxon>
        <taxon>Arthropoda</taxon>
        <taxon>Chelicerata</taxon>
        <taxon>Arachnida</taxon>
        <taxon>Araneae</taxon>
        <taxon>Araneomorphae</taxon>
        <taxon>Entelegynae</taxon>
        <taxon>Araneoidea</taxon>
        <taxon>Araneidae</taxon>
        <taxon>Caerostris</taxon>
    </lineage>
</organism>
<reference evidence="1 2" key="1">
    <citation type="submission" date="2021-06" db="EMBL/GenBank/DDBJ databases">
        <title>Caerostris darwini draft genome.</title>
        <authorList>
            <person name="Kono N."/>
            <person name="Arakawa K."/>
        </authorList>
    </citation>
    <scope>NUCLEOTIDE SEQUENCE [LARGE SCALE GENOMIC DNA]</scope>
</reference>
<comment type="caution">
    <text evidence="1">The sequence shown here is derived from an EMBL/GenBank/DDBJ whole genome shotgun (WGS) entry which is preliminary data.</text>
</comment>
<name>A0AAV4RZK3_9ARAC</name>
<dbReference type="Proteomes" id="UP001054837">
    <property type="component" value="Unassembled WGS sequence"/>
</dbReference>
<dbReference type="EMBL" id="BPLQ01006851">
    <property type="protein sequence ID" value="GIY25796.1"/>
    <property type="molecule type" value="Genomic_DNA"/>
</dbReference>
<evidence type="ECO:0000313" key="2">
    <source>
        <dbReference type="Proteomes" id="UP001054837"/>
    </source>
</evidence>
<feature type="non-terminal residue" evidence="1">
    <location>
        <position position="45"/>
    </location>
</feature>
<dbReference type="AlphaFoldDB" id="A0AAV4RZK3"/>
<sequence>MDGGRALRLFHFRAQHLGVFPGAGHLHKQRYSLVRSKRFEEKGCD</sequence>
<keyword evidence="2" id="KW-1185">Reference proteome</keyword>
<gene>
    <name evidence="1" type="ORF">CDAR_575451</name>
</gene>
<accession>A0AAV4RZK3</accession>
<evidence type="ECO:0000313" key="1">
    <source>
        <dbReference type="EMBL" id="GIY25796.1"/>
    </source>
</evidence>
<proteinExistence type="predicted"/>